<accession>A0ABR4BLZ7</accession>
<name>A0ABR4BLZ7_9LECA</name>
<proteinExistence type="predicted"/>
<evidence type="ECO:0000313" key="1">
    <source>
        <dbReference type="EMBL" id="KAL2057799.1"/>
    </source>
</evidence>
<keyword evidence="2" id="KW-1185">Reference proteome</keyword>
<dbReference type="Proteomes" id="UP001590951">
    <property type="component" value="Unassembled WGS sequence"/>
</dbReference>
<sequence>MADIKTTANDQLSNTTYGGTSEGMTRYNMYYTASRLNLTLHDGPRSTPAIYYMESDCSLIKLLLLLRRGDAKTSPMVAFAKLHLTSRHMQIGKGDCRKDAGDEIVWEELRREKNLLVRSDYHFGTSEGGESGKRVEFDWRKNKKKLAKTVYDCLDRDGRTVAKMFSGGSFNWKKGGEVEILEELDEGLKEVLIVSALAIWAMEALNYKSLLQGFSSGDKKN</sequence>
<evidence type="ECO:0000313" key="2">
    <source>
        <dbReference type="Proteomes" id="UP001590951"/>
    </source>
</evidence>
<gene>
    <name evidence="1" type="ORF">ABVK25_002183</name>
</gene>
<comment type="caution">
    <text evidence="1">The sequence shown here is derived from an EMBL/GenBank/DDBJ whole genome shotgun (WGS) entry which is preliminary data.</text>
</comment>
<dbReference type="EMBL" id="JBHFEH010000004">
    <property type="protein sequence ID" value="KAL2057799.1"/>
    <property type="molecule type" value="Genomic_DNA"/>
</dbReference>
<reference evidence="1 2" key="1">
    <citation type="submission" date="2024-09" db="EMBL/GenBank/DDBJ databases">
        <title>Rethinking Asexuality: The Enigmatic Case of Functional Sexual Genes in Lepraria (Stereocaulaceae).</title>
        <authorList>
            <person name="Doellman M."/>
            <person name="Sun Y."/>
            <person name="Barcenas-Pena A."/>
            <person name="Lumbsch H.T."/>
            <person name="Grewe F."/>
        </authorList>
    </citation>
    <scope>NUCLEOTIDE SEQUENCE [LARGE SCALE GENOMIC DNA]</scope>
    <source>
        <strain evidence="1 2">Grewe 0041</strain>
    </source>
</reference>
<organism evidence="1 2">
    <name type="scientific">Lepraria finkii</name>
    <dbReference type="NCBI Taxonomy" id="1340010"/>
    <lineage>
        <taxon>Eukaryota</taxon>
        <taxon>Fungi</taxon>
        <taxon>Dikarya</taxon>
        <taxon>Ascomycota</taxon>
        <taxon>Pezizomycotina</taxon>
        <taxon>Lecanoromycetes</taxon>
        <taxon>OSLEUM clade</taxon>
        <taxon>Lecanoromycetidae</taxon>
        <taxon>Lecanorales</taxon>
        <taxon>Lecanorineae</taxon>
        <taxon>Stereocaulaceae</taxon>
        <taxon>Lepraria</taxon>
    </lineage>
</organism>
<protein>
    <submittedName>
        <fullName evidence="1">Uncharacterized protein</fullName>
    </submittedName>
</protein>